<dbReference type="Proteomes" id="UP000886833">
    <property type="component" value="Unassembled WGS sequence"/>
</dbReference>
<accession>A0A9D1KAT1</accession>
<proteinExistence type="predicted"/>
<gene>
    <name evidence="1" type="ORF">IAB59_00370</name>
</gene>
<comment type="caution">
    <text evidence="1">The sequence shown here is derived from an EMBL/GenBank/DDBJ whole genome shotgun (WGS) entry which is preliminary data.</text>
</comment>
<protein>
    <submittedName>
        <fullName evidence="1">Uncharacterized protein</fullName>
    </submittedName>
</protein>
<dbReference type="AlphaFoldDB" id="A0A9D1KAT1"/>
<name>A0A9D1KAT1_9FIRM</name>
<reference evidence="1" key="1">
    <citation type="submission" date="2020-10" db="EMBL/GenBank/DDBJ databases">
        <authorList>
            <person name="Gilroy R."/>
        </authorList>
    </citation>
    <scope>NUCLEOTIDE SEQUENCE</scope>
    <source>
        <strain evidence="1">CHK195-26880</strain>
    </source>
</reference>
<organism evidence="1 2">
    <name type="scientific">Candidatus Onthousia faecipullorum</name>
    <dbReference type="NCBI Taxonomy" id="2840887"/>
    <lineage>
        <taxon>Bacteria</taxon>
        <taxon>Bacillati</taxon>
        <taxon>Bacillota</taxon>
        <taxon>Bacilli</taxon>
        <taxon>Candidatus Onthousia</taxon>
    </lineage>
</organism>
<dbReference type="EMBL" id="DVKQ01000002">
    <property type="protein sequence ID" value="HIT36925.1"/>
    <property type="molecule type" value="Genomic_DNA"/>
</dbReference>
<evidence type="ECO:0000313" key="2">
    <source>
        <dbReference type="Proteomes" id="UP000886833"/>
    </source>
</evidence>
<evidence type="ECO:0000313" key="1">
    <source>
        <dbReference type="EMBL" id="HIT36925.1"/>
    </source>
</evidence>
<sequence length="135" mass="15585">MANNVLKDKDNNILNPKIPRYENLKNYSEEEQLVGNYLSRPLYRKVVEFGAFPSNGQRTVNHNISDLDDIMWFNYCWFDTSDHKWFSGPRVDSSSVICKVAVNDTSLIIEGLGNVAWADRTIKGKCTIYYHKTTD</sequence>
<reference evidence="1" key="2">
    <citation type="journal article" date="2021" name="PeerJ">
        <title>Extensive microbial diversity within the chicken gut microbiome revealed by metagenomics and culture.</title>
        <authorList>
            <person name="Gilroy R."/>
            <person name="Ravi A."/>
            <person name="Getino M."/>
            <person name="Pursley I."/>
            <person name="Horton D.L."/>
            <person name="Alikhan N.F."/>
            <person name="Baker D."/>
            <person name="Gharbi K."/>
            <person name="Hall N."/>
            <person name="Watson M."/>
            <person name="Adriaenssens E.M."/>
            <person name="Foster-Nyarko E."/>
            <person name="Jarju S."/>
            <person name="Secka A."/>
            <person name="Antonio M."/>
            <person name="Oren A."/>
            <person name="Chaudhuri R.R."/>
            <person name="La Ragione R."/>
            <person name="Hildebrand F."/>
            <person name="Pallen M.J."/>
        </authorList>
    </citation>
    <scope>NUCLEOTIDE SEQUENCE</scope>
    <source>
        <strain evidence="1">CHK195-26880</strain>
    </source>
</reference>